<dbReference type="EMBL" id="FNIL01000002">
    <property type="protein sequence ID" value="SDN64640.1"/>
    <property type="molecule type" value="Genomic_DNA"/>
</dbReference>
<organism evidence="1 2">
    <name type="scientific">Alkalicoccus daliensis</name>
    <dbReference type="NCBI Taxonomy" id="745820"/>
    <lineage>
        <taxon>Bacteria</taxon>
        <taxon>Bacillati</taxon>
        <taxon>Bacillota</taxon>
        <taxon>Bacilli</taxon>
        <taxon>Bacillales</taxon>
        <taxon>Bacillaceae</taxon>
        <taxon>Alkalicoccus</taxon>
    </lineage>
</organism>
<evidence type="ECO:0000313" key="2">
    <source>
        <dbReference type="Proteomes" id="UP000198778"/>
    </source>
</evidence>
<dbReference type="RefSeq" id="WP_139148928.1">
    <property type="nucleotide sequence ID" value="NZ_FNIL01000002.1"/>
</dbReference>
<evidence type="ECO:0008006" key="3">
    <source>
        <dbReference type="Google" id="ProtNLM"/>
    </source>
</evidence>
<evidence type="ECO:0000313" key="1">
    <source>
        <dbReference type="EMBL" id="SDN64640.1"/>
    </source>
</evidence>
<keyword evidence="2" id="KW-1185">Reference proteome</keyword>
<accession>A0A1H0D394</accession>
<dbReference type="Proteomes" id="UP000198778">
    <property type="component" value="Unassembled WGS sequence"/>
</dbReference>
<dbReference type="STRING" id="745820.SAMN04488053_102329"/>
<proteinExistence type="predicted"/>
<protein>
    <recommendedName>
        <fullName evidence="3">CopG family transcriptional regulator</fullName>
    </recommendedName>
</protein>
<name>A0A1H0D394_9BACI</name>
<dbReference type="NCBIfam" id="NF046040">
    <property type="entry name" value="RelB_antitoxin"/>
    <property type="match status" value="1"/>
</dbReference>
<dbReference type="Pfam" id="PF19807">
    <property type="entry name" value="DUF6290"/>
    <property type="match status" value="1"/>
</dbReference>
<dbReference type="OrthoDB" id="1691100at2"/>
<gene>
    <name evidence="1" type="ORF">SAMN04488053_102329</name>
</gene>
<dbReference type="InterPro" id="IPR046257">
    <property type="entry name" value="DUF6290"/>
</dbReference>
<sequence>MSVILWLPEEEEKLFKEFAKSNNMSGSELFRAIVLEHIENNIDLELYTLAIKE</sequence>
<dbReference type="AlphaFoldDB" id="A0A1H0D394"/>
<reference evidence="2" key="1">
    <citation type="submission" date="2016-10" db="EMBL/GenBank/DDBJ databases">
        <authorList>
            <person name="Varghese N."/>
            <person name="Submissions S."/>
        </authorList>
    </citation>
    <scope>NUCLEOTIDE SEQUENCE [LARGE SCALE GENOMIC DNA]</scope>
    <source>
        <strain evidence="2">CGMCC 1.10369</strain>
    </source>
</reference>